<dbReference type="AlphaFoldDB" id="R0JB82"/>
<dbReference type="EMBL" id="KB744722">
    <property type="protein sequence ID" value="EOA94510.1"/>
    <property type="molecule type" value="Genomic_DNA"/>
</dbReference>
<gene>
    <name evidence="2" type="ORF">Anapl_08651</name>
</gene>
<name>R0JB82_ANAPL</name>
<feature type="compositionally biased region" description="Polar residues" evidence="1">
    <location>
        <begin position="342"/>
        <end position="357"/>
    </location>
</feature>
<evidence type="ECO:0000256" key="1">
    <source>
        <dbReference type="SAM" id="MobiDB-lite"/>
    </source>
</evidence>
<accession>R0JB82</accession>
<keyword evidence="3" id="KW-1185">Reference proteome</keyword>
<evidence type="ECO:0000313" key="3">
    <source>
        <dbReference type="Proteomes" id="UP000296049"/>
    </source>
</evidence>
<reference evidence="3" key="1">
    <citation type="journal article" date="2013" name="Nat. Genet.">
        <title>The duck genome and transcriptome provide insight into an avian influenza virus reservoir species.</title>
        <authorList>
            <person name="Huang Y."/>
            <person name="Li Y."/>
            <person name="Burt D.W."/>
            <person name="Chen H."/>
            <person name="Zhang Y."/>
            <person name="Qian W."/>
            <person name="Kim H."/>
            <person name="Gan S."/>
            <person name="Zhao Y."/>
            <person name="Li J."/>
            <person name="Yi K."/>
            <person name="Feng H."/>
            <person name="Zhu P."/>
            <person name="Li B."/>
            <person name="Liu Q."/>
            <person name="Fairley S."/>
            <person name="Magor K.E."/>
            <person name="Du Z."/>
            <person name="Hu X."/>
            <person name="Goodman L."/>
            <person name="Tafer H."/>
            <person name="Vignal A."/>
            <person name="Lee T."/>
            <person name="Kim K.W."/>
            <person name="Sheng Z."/>
            <person name="An Y."/>
            <person name="Searle S."/>
            <person name="Herrero J."/>
            <person name="Groenen M.A."/>
            <person name="Crooijmans R.P."/>
            <person name="Faraut T."/>
            <person name="Cai Q."/>
            <person name="Webster R.G."/>
            <person name="Aldridge J.R."/>
            <person name="Warren W.C."/>
            <person name="Bartschat S."/>
            <person name="Kehr S."/>
            <person name="Marz M."/>
            <person name="Stadler P.F."/>
            <person name="Smith J."/>
            <person name="Kraus R.H."/>
            <person name="Zhao Y."/>
            <person name="Ren L."/>
            <person name="Fei J."/>
            <person name="Morisson M."/>
            <person name="Kaiser P."/>
            <person name="Griffin D.K."/>
            <person name="Rao M."/>
            <person name="Pitel F."/>
            <person name="Wang J."/>
            <person name="Li N."/>
        </authorList>
    </citation>
    <scope>NUCLEOTIDE SEQUENCE [LARGE SCALE GENOMIC DNA]</scope>
</reference>
<proteinExistence type="predicted"/>
<dbReference type="Proteomes" id="UP000296049">
    <property type="component" value="Unassembled WGS sequence"/>
</dbReference>
<feature type="region of interest" description="Disordered" evidence="1">
    <location>
        <begin position="342"/>
        <end position="374"/>
    </location>
</feature>
<protein>
    <submittedName>
        <fullName evidence="2">Uncharacterized protein</fullName>
    </submittedName>
</protein>
<organism evidence="2 3">
    <name type="scientific">Anas platyrhynchos</name>
    <name type="common">Mallard</name>
    <name type="synonym">Anas boschas</name>
    <dbReference type="NCBI Taxonomy" id="8839"/>
    <lineage>
        <taxon>Eukaryota</taxon>
        <taxon>Metazoa</taxon>
        <taxon>Chordata</taxon>
        <taxon>Craniata</taxon>
        <taxon>Vertebrata</taxon>
        <taxon>Euteleostomi</taxon>
        <taxon>Archelosauria</taxon>
        <taxon>Archosauria</taxon>
        <taxon>Dinosauria</taxon>
        <taxon>Saurischia</taxon>
        <taxon>Theropoda</taxon>
        <taxon>Coelurosauria</taxon>
        <taxon>Aves</taxon>
        <taxon>Neognathae</taxon>
        <taxon>Galloanserae</taxon>
        <taxon>Anseriformes</taxon>
        <taxon>Anatidae</taxon>
        <taxon>Anatinae</taxon>
        <taxon>Anas</taxon>
    </lineage>
</organism>
<sequence>MQCSDSPEPSMHLARGCVSAAKLGTGPWWSAGGSSAVAGLRVTGLPGTAACPGFWHPANKGALYAIAAAIISLSLSEATCRREDDGWTIFIDLFAKPKPHLSVFCPIGRKTPDSKMSVEKTSRLCLITAAVPKKLYWKLKSQSGQHPTSQIFTGHELESSVQRYQGASACAVSQQQSPKAAHGHRALHSLHSRAPEKLSLVPSLQTTANKGNQAPQHSYDFNALKWLQQPPGQATVKDKIQCITFGNDKNITSALLLFLIAPPQTTGSSMHRSTGSVLMIKSTSAVLAPHRRAIAATPGQASWGKLSDPSHNWACLWTRTHHRAVVPAVLICFSPHEKCVPQSASGHQGRRSPSSKGPQCHLPESQGHVPTDQSRDFEGLAAKQLIKRWRNPDLNLREVLDSPCEDSGKMQHSTAYLQSFCMGQRVMFKCIAVEALMLHSQCTEKEPQEFSPNSEKDPINSKGLINFSEILFKQSRPRSRHLTARPQTQLPEELGPISPLSSSVFHRCEEQLKSECKSQHCKIPSFFIWKIFSSEEAQLYQNYTSASLSGSFAPLWTAALTGRRQLTTVFYHSNLGNCPKFINENLLSISITYQQLKYPLSLCSESKLWHCPCHKAASSKPVQQRWSHLCRKSGPLAPMSAHTLGLATEREHVPLEKELKACLGKPALPLTKLAV</sequence>
<evidence type="ECO:0000313" key="2">
    <source>
        <dbReference type="EMBL" id="EOA94510.1"/>
    </source>
</evidence>